<organism evidence="1 2">
    <name type="scientific">Caerostris darwini</name>
    <dbReference type="NCBI Taxonomy" id="1538125"/>
    <lineage>
        <taxon>Eukaryota</taxon>
        <taxon>Metazoa</taxon>
        <taxon>Ecdysozoa</taxon>
        <taxon>Arthropoda</taxon>
        <taxon>Chelicerata</taxon>
        <taxon>Arachnida</taxon>
        <taxon>Araneae</taxon>
        <taxon>Araneomorphae</taxon>
        <taxon>Entelegynae</taxon>
        <taxon>Araneoidea</taxon>
        <taxon>Araneidae</taxon>
        <taxon>Caerostris</taxon>
    </lineage>
</organism>
<proteinExistence type="predicted"/>
<comment type="caution">
    <text evidence="1">The sequence shown here is derived from an EMBL/GenBank/DDBJ whole genome shotgun (WGS) entry which is preliminary data.</text>
</comment>
<name>A0AAV4VXL8_9ARAC</name>
<reference evidence="1 2" key="1">
    <citation type="submission" date="2021-06" db="EMBL/GenBank/DDBJ databases">
        <title>Caerostris darwini draft genome.</title>
        <authorList>
            <person name="Kono N."/>
            <person name="Arakawa K."/>
        </authorList>
    </citation>
    <scope>NUCLEOTIDE SEQUENCE [LARGE SCALE GENOMIC DNA]</scope>
</reference>
<sequence>MDITICEFCKSYVKNFEVHNCFNLGNQHHRGYATIPQHSSADSAQNNDSSATQSMDYEARWYSTDQFNSSTQQSILHGIHHRTDYEEKADAEMFAQYGVTNRNPYNPENSDFMFPGMNHIQENQSKSTHLQLPSEVGEIFMHRNSQNYEPLNPEHPTNIPVSVTERNILTGSQQTFGQRNALMHQMTQHPSAFSQMECFGMSSTNEMPHHFLSGLPRVLYLR</sequence>
<protein>
    <submittedName>
        <fullName evidence="1">Uncharacterized protein</fullName>
    </submittedName>
</protein>
<dbReference type="Proteomes" id="UP001054837">
    <property type="component" value="Unassembled WGS sequence"/>
</dbReference>
<keyword evidence="2" id="KW-1185">Reference proteome</keyword>
<gene>
    <name evidence="1" type="ORF">CDAR_2691</name>
</gene>
<dbReference type="EMBL" id="BPLQ01013820">
    <property type="protein sequence ID" value="GIY75042.1"/>
    <property type="molecule type" value="Genomic_DNA"/>
</dbReference>
<evidence type="ECO:0000313" key="2">
    <source>
        <dbReference type="Proteomes" id="UP001054837"/>
    </source>
</evidence>
<evidence type="ECO:0000313" key="1">
    <source>
        <dbReference type="EMBL" id="GIY75042.1"/>
    </source>
</evidence>
<accession>A0AAV4VXL8</accession>
<dbReference type="AlphaFoldDB" id="A0AAV4VXL8"/>